<proteinExistence type="predicted"/>
<gene>
    <name evidence="1" type="ORF">L1987_86469</name>
</gene>
<keyword evidence="2" id="KW-1185">Reference proteome</keyword>
<name>A0ACB8Y0M2_9ASTR</name>
<reference evidence="2" key="1">
    <citation type="journal article" date="2022" name="Mol. Ecol. Resour.">
        <title>The genomes of chicory, endive, great burdock and yacon provide insights into Asteraceae palaeo-polyploidization history and plant inulin production.</title>
        <authorList>
            <person name="Fan W."/>
            <person name="Wang S."/>
            <person name="Wang H."/>
            <person name="Wang A."/>
            <person name="Jiang F."/>
            <person name="Liu H."/>
            <person name="Zhao H."/>
            <person name="Xu D."/>
            <person name="Zhang Y."/>
        </authorList>
    </citation>
    <scope>NUCLEOTIDE SEQUENCE [LARGE SCALE GENOMIC DNA]</scope>
    <source>
        <strain evidence="2">cv. Yunnan</strain>
    </source>
</reference>
<reference evidence="1 2" key="2">
    <citation type="journal article" date="2022" name="Mol. Ecol. Resour.">
        <title>The genomes of chicory, endive, great burdock and yacon provide insights into Asteraceae paleo-polyploidization history and plant inulin production.</title>
        <authorList>
            <person name="Fan W."/>
            <person name="Wang S."/>
            <person name="Wang H."/>
            <person name="Wang A."/>
            <person name="Jiang F."/>
            <person name="Liu H."/>
            <person name="Zhao H."/>
            <person name="Xu D."/>
            <person name="Zhang Y."/>
        </authorList>
    </citation>
    <scope>NUCLEOTIDE SEQUENCE [LARGE SCALE GENOMIC DNA]</scope>
    <source>
        <strain evidence="2">cv. Yunnan</strain>
        <tissue evidence="1">Leaves</tissue>
    </source>
</reference>
<protein>
    <submittedName>
        <fullName evidence="1">Uncharacterized protein</fullName>
    </submittedName>
</protein>
<accession>A0ACB8Y0M2</accession>
<dbReference type="EMBL" id="CM042046">
    <property type="protein sequence ID" value="KAI3676855.1"/>
    <property type="molecule type" value="Genomic_DNA"/>
</dbReference>
<evidence type="ECO:0000313" key="2">
    <source>
        <dbReference type="Proteomes" id="UP001056120"/>
    </source>
</evidence>
<comment type="caution">
    <text evidence="1">The sequence shown here is derived from an EMBL/GenBank/DDBJ whole genome shotgun (WGS) entry which is preliminary data.</text>
</comment>
<dbReference type="Proteomes" id="UP001056120">
    <property type="component" value="Linkage Group LG29"/>
</dbReference>
<organism evidence="1 2">
    <name type="scientific">Smallanthus sonchifolius</name>
    <dbReference type="NCBI Taxonomy" id="185202"/>
    <lineage>
        <taxon>Eukaryota</taxon>
        <taxon>Viridiplantae</taxon>
        <taxon>Streptophyta</taxon>
        <taxon>Embryophyta</taxon>
        <taxon>Tracheophyta</taxon>
        <taxon>Spermatophyta</taxon>
        <taxon>Magnoliopsida</taxon>
        <taxon>eudicotyledons</taxon>
        <taxon>Gunneridae</taxon>
        <taxon>Pentapetalae</taxon>
        <taxon>asterids</taxon>
        <taxon>campanulids</taxon>
        <taxon>Asterales</taxon>
        <taxon>Asteraceae</taxon>
        <taxon>Asteroideae</taxon>
        <taxon>Heliantheae alliance</taxon>
        <taxon>Millerieae</taxon>
        <taxon>Smallanthus</taxon>
    </lineage>
</organism>
<sequence>MNRRTFSKLVFDSGREKQQHSWLLDGSSEFVLTYEDKEGDWMLVGDVPWRATLGMLASVTVRRGNARQVSDKAWHCHLTAINLSSDEVMSMVVPDVFVGPTDGTQTMIEGQSEVHLSLYEAGNQLQSSSDGLISPVSAMFKLGRLLGKEIVRQGDWSEKIVVQEKRLAEERERESRQIPELDTKQERVSLEFKNEDVSVKAQSNCTDLMHHVNVYNGGNSQTAAATLGLFVSLAAG</sequence>
<evidence type="ECO:0000313" key="1">
    <source>
        <dbReference type="EMBL" id="KAI3676855.1"/>
    </source>
</evidence>